<evidence type="ECO:0000256" key="10">
    <source>
        <dbReference type="SAM" id="Coils"/>
    </source>
</evidence>
<evidence type="ECO:0000256" key="5">
    <source>
        <dbReference type="ARBA" id="ARBA00022776"/>
    </source>
</evidence>
<keyword evidence="12" id="KW-1185">Reference proteome</keyword>
<gene>
    <name evidence="11" type="ORF">U9M48_040776</name>
</gene>
<evidence type="ECO:0000256" key="1">
    <source>
        <dbReference type="ARBA" id="ARBA00004123"/>
    </source>
</evidence>
<name>A0AAQ3URT5_PASNO</name>
<dbReference type="EMBL" id="CP144753">
    <property type="protein sequence ID" value="WVZ94952.1"/>
    <property type="molecule type" value="Genomic_DNA"/>
</dbReference>
<keyword evidence="9" id="KW-0137">Centromere</keyword>
<organism evidence="11 12">
    <name type="scientific">Paspalum notatum var. saurae</name>
    <dbReference type="NCBI Taxonomy" id="547442"/>
    <lineage>
        <taxon>Eukaryota</taxon>
        <taxon>Viridiplantae</taxon>
        <taxon>Streptophyta</taxon>
        <taxon>Embryophyta</taxon>
        <taxon>Tracheophyta</taxon>
        <taxon>Spermatophyta</taxon>
        <taxon>Magnoliopsida</taxon>
        <taxon>Liliopsida</taxon>
        <taxon>Poales</taxon>
        <taxon>Poaceae</taxon>
        <taxon>PACMAD clade</taxon>
        <taxon>Panicoideae</taxon>
        <taxon>Andropogonodae</taxon>
        <taxon>Paspaleae</taxon>
        <taxon>Paspalinae</taxon>
        <taxon>Paspalum</taxon>
    </lineage>
</organism>
<dbReference type="GO" id="GO:0007059">
    <property type="term" value="P:chromosome segregation"/>
    <property type="evidence" value="ECO:0007669"/>
    <property type="project" value="TreeGrafter"/>
</dbReference>
<evidence type="ECO:0000313" key="12">
    <source>
        <dbReference type="Proteomes" id="UP001341281"/>
    </source>
</evidence>
<evidence type="ECO:0000256" key="7">
    <source>
        <dbReference type="ARBA" id="ARBA00023242"/>
    </source>
</evidence>
<evidence type="ECO:0000256" key="4">
    <source>
        <dbReference type="ARBA" id="ARBA00022618"/>
    </source>
</evidence>
<keyword evidence="10" id="KW-0175">Coiled coil</keyword>
<evidence type="ECO:0000313" key="11">
    <source>
        <dbReference type="EMBL" id="WVZ94952.1"/>
    </source>
</evidence>
<keyword evidence="5" id="KW-0498">Mitosis</keyword>
<keyword evidence="6" id="KW-0995">Kinetochore</keyword>
<keyword evidence="7" id="KW-0539">Nucleus</keyword>
<accession>A0AAQ3URT5</accession>
<proteinExistence type="predicted"/>
<dbReference type="Pfam" id="PF03980">
    <property type="entry name" value="Nnf1"/>
    <property type="match status" value="1"/>
</dbReference>
<dbReference type="InterPro" id="IPR007128">
    <property type="entry name" value="PMF1/Nnf1"/>
</dbReference>
<comment type="subcellular location">
    <subcellularLocation>
        <location evidence="2">Chromosome</location>
        <location evidence="2">Centromere</location>
        <location evidence="2">Kinetochore</location>
    </subcellularLocation>
    <subcellularLocation>
        <location evidence="1">Nucleus</location>
    </subcellularLocation>
</comment>
<dbReference type="Proteomes" id="UP001341281">
    <property type="component" value="Chromosome 09"/>
</dbReference>
<protein>
    <submittedName>
        <fullName evidence="11">Uncharacterized protein</fullName>
    </submittedName>
</protein>
<dbReference type="PANTHER" id="PTHR15459:SF3">
    <property type="entry name" value="POLYAMINE-MODULATED FACTOR 1"/>
    <property type="match status" value="1"/>
</dbReference>
<keyword evidence="8" id="KW-0131">Cell cycle</keyword>
<dbReference type="GO" id="GO:0005634">
    <property type="term" value="C:nucleus"/>
    <property type="evidence" value="ECO:0007669"/>
    <property type="project" value="UniProtKB-SubCell"/>
</dbReference>
<keyword evidence="4" id="KW-0132">Cell division</keyword>
<dbReference type="GO" id="GO:0051301">
    <property type="term" value="P:cell division"/>
    <property type="evidence" value="ECO:0007669"/>
    <property type="project" value="UniProtKB-KW"/>
</dbReference>
<keyword evidence="3" id="KW-0158">Chromosome</keyword>
<evidence type="ECO:0000256" key="2">
    <source>
        <dbReference type="ARBA" id="ARBA00004629"/>
    </source>
</evidence>
<sequence length="170" mass="19340">MDPAEPGRFDKLQMAFKLSAKCLLTACSREDVNRAFPSFTGAERQRLHRMLARVMKNIHANVEELFDEICQERQVAAALDKIDDFVEEQNLDVLSSEKTSIEEIEDKISRAKKDEIERLTGLLKKVEESNNAMKGRIELLKKEEDSTAARDVLDKLKQRNSACMDAVEPA</sequence>
<dbReference type="AlphaFoldDB" id="A0AAQ3URT5"/>
<evidence type="ECO:0000256" key="6">
    <source>
        <dbReference type="ARBA" id="ARBA00022838"/>
    </source>
</evidence>
<evidence type="ECO:0000256" key="9">
    <source>
        <dbReference type="ARBA" id="ARBA00023328"/>
    </source>
</evidence>
<evidence type="ECO:0000256" key="3">
    <source>
        <dbReference type="ARBA" id="ARBA00022454"/>
    </source>
</evidence>
<evidence type="ECO:0000256" key="8">
    <source>
        <dbReference type="ARBA" id="ARBA00023306"/>
    </source>
</evidence>
<reference evidence="11 12" key="1">
    <citation type="submission" date="2024-02" db="EMBL/GenBank/DDBJ databases">
        <title>High-quality chromosome-scale genome assembly of Pensacola bahiagrass (Paspalum notatum Flugge var. saurae).</title>
        <authorList>
            <person name="Vega J.M."/>
            <person name="Podio M."/>
            <person name="Orjuela J."/>
            <person name="Siena L.A."/>
            <person name="Pessino S.C."/>
            <person name="Combes M.C."/>
            <person name="Mariac C."/>
            <person name="Albertini E."/>
            <person name="Pupilli F."/>
            <person name="Ortiz J.P.A."/>
            <person name="Leblanc O."/>
        </authorList>
    </citation>
    <scope>NUCLEOTIDE SEQUENCE [LARGE SCALE GENOMIC DNA]</scope>
    <source>
        <strain evidence="11">R1</strain>
        <tissue evidence="11">Leaf</tissue>
    </source>
</reference>
<feature type="coiled-coil region" evidence="10">
    <location>
        <begin position="94"/>
        <end position="143"/>
    </location>
</feature>
<dbReference type="PANTHER" id="PTHR15459">
    <property type="entry name" value="POLYAMINE-MODULATED FACTOR 1"/>
    <property type="match status" value="1"/>
</dbReference>
<dbReference type="GO" id="GO:0000444">
    <property type="term" value="C:MIS12/MIND type complex"/>
    <property type="evidence" value="ECO:0007669"/>
    <property type="project" value="InterPro"/>
</dbReference>